<evidence type="ECO:0000256" key="6">
    <source>
        <dbReference type="SAM" id="Phobius"/>
    </source>
</evidence>
<dbReference type="AlphaFoldDB" id="A0AA96LA70"/>
<feature type="transmembrane region" description="Helical" evidence="6">
    <location>
        <begin position="34"/>
        <end position="60"/>
    </location>
</feature>
<dbReference type="RefSeq" id="WP_315603650.1">
    <property type="nucleotide sequence ID" value="NZ_CP130318.1"/>
</dbReference>
<organism evidence="7 8">
    <name type="scientific">Paenibacillus aurantius</name>
    <dbReference type="NCBI Taxonomy" id="2918900"/>
    <lineage>
        <taxon>Bacteria</taxon>
        <taxon>Bacillati</taxon>
        <taxon>Bacillota</taxon>
        <taxon>Bacilli</taxon>
        <taxon>Bacillales</taxon>
        <taxon>Paenibacillaceae</taxon>
        <taxon>Paenibacillus</taxon>
    </lineage>
</organism>
<dbReference type="Proteomes" id="UP001305702">
    <property type="component" value="Chromosome"/>
</dbReference>
<evidence type="ECO:0000313" key="7">
    <source>
        <dbReference type="EMBL" id="WNQ09876.1"/>
    </source>
</evidence>
<dbReference type="Pfam" id="PF02659">
    <property type="entry name" value="Mntp"/>
    <property type="match status" value="2"/>
</dbReference>
<evidence type="ECO:0000256" key="2">
    <source>
        <dbReference type="ARBA" id="ARBA00022692"/>
    </source>
</evidence>
<keyword evidence="2 6" id="KW-0812">Transmembrane</keyword>
<keyword evidence="8" id="KW-1185">Reference proteome</keyword>
<evidence type="ECO:0000313" key="8">
    <source>
        <dbReference type="Proteomes" id="UP001305702"/>
    </source>
</evidence>
<keyword evidence="1" id="KW-1003">Cell membrane</keyword>
<feature type="transmembrane region" description="Helical" evidence="6">
    <location>
        <begin position="213"/>
        <end position="231"/>
    </location>
</feature>
<dbReference type="PANTHER" id="PTHR35529">
    <property type="entry name" value="MANGANESE EFFLUX PUMP MNTP-RELATED"/>
    <property type="match status" value="1"/>
</dbReference>
<dbReference type="KEGG" id="paun:MJA45_19945"/>
<evidence type="ECO:0000256" key="4">
    <source>
        <dbReference type="ARBA" id="ARBA00023136"/>
    </source>
</evidence>
<dbReference type="EMBL" id="CP130318">
    <property type="protein sequence ID" value="WNQ09876.1"/>
    <property type="molecule type" value="Genomic_DNA"/>
</dbReference>
<dbReference type="PANTHER" id="PTHR35529:SF2">
    <property type="entry name" value="SPORULATION PROTEIN YTAF-RELATED"/>
    <property type="match status" value="1"/>
</dbReference>
<feature type="transmembrane region" description="Helical" evidence="6">
    <location>
        <begin position="66"/>
        <end position="84"/>
    </location>
</feature>
<evidence type="ECO:0000256" key="5">
    <source>
        <dbReference type="SAM" id="MobiDB-lite"/>
    </source>
</evidence>
<feature type="compositionally biased region" description="Basic and acidic residues" evidence="5">
    <location>
        <begin position="105"/>
        <end position="114"/>
    </location>
</feature>
<evidence type="ECO:0000256" key="3">
    <source>
        <dbReference type="ARBA" id="ARBA00022989"/>
    </source>
</evidence>
<name>A0AA96LA70_9BACL</name>
<feature type="region of interest" description="Disordered" evidence="5">
    <location>
        <begin position="92"/>
        <end position="115"/>
    </location>
</feature>
<gene>
    <name evidence="7" type="ORF">MJA45_19945</name>
</gene>
<feature type="transmembrane region" description="Helical" evidence="6">
    <location>
        <begin position="185"/>
        <end position="206"/>
    </location>
</feature>
<dbReference type="InterPro" id="IPR003810">
    <property type="entry name" value="Mntp/YtaF"/>
</dbReference>
<protein>
    <submittedName>
        <fullName evidence="7">MntP/YtaF family protein</fullName>
    </submittedName>
</protein>
<accession>A0AA96LA70</accession>
<feature type="transmembrane region" description="Helical" evidence="6">
    <location>
        <begin position="158"/>
        <end position="179"/>
    </location>
</feature>
<feature type="transmembrane region" description="Helical" evidence="6">
    <location>
        <begin position="6"/>
        <end position="27"/>
    </location>
</feature>
<keyword evidence="4 6" id="KW-0472">Membrane</keyword>
<keyword evidence="3 6" id="KW-1133">Transmembrane helix</keyword>
<proteinExistence type="predicted"/>
<reference evidence="7 8" key="1">
    <citation type="submission" date="2022-02" db="EMBL/GenBank/DDBJ databases">
        <title>Paenibacillus sp. MBLB1776 Whole Genome Shotgun Sequencing.</title>
        <authorList>
            <person name="Hwang C.Y."/>
            <person name="Cho E.-S."/>
            <person name="Seo M.-J."/>
        </authorList>
    </citation>
    <scope>NUCLEOTIDE SEQUENCE [LARGE SCALE GENOMIC DNA]</scope>
    <source>
        <strain evidence="7 8">MBLB1776</strain>
    </source>
</reference>
<sequence>MPALVSLFLLAFAVSLDGFGVGTMYGLRRIRIPLLSVAIISFFSGLVILLSMQIGVLMAAFLSPGLARSVGGVILVGIGIWAVYQSRTSETANPQAEEQGEEGEASFRTEEKTAARTGKSSQALLSIELKRWGIVIQILKTPSMADIDRSGIISPSEAALLGLALSLDAFGAGIGAALIGFPPLLTAAVIAFSSGAFITAGLRMGLRFAGKAWLHRFSILPGFILVLMGILKLF</sequence>
<evidence type="ECO:0000256" key="1">
    <source>
        <dbReference type="ARBA" id="ARBA00022475"/>
    </source>
</evidence>